<dbReference type="RefSeq" id="WP_154555075.1">
    <property type="nucleotide sequence ID" value="NZ_VUNA01000041.1"/>
</dbReference>
<feature type="domain" description="Transposase IS110-like N-terminal" evidence="1">
    <location>
        <begin position="7"/>
        <end position="158"/>
    </location>
</feature>
<sequence>MNRILKIGMDVHSTSYTLCAMEPVLGGEDRIFANIQVTSDYRNVIQFIDKLKEKLGSSDSYSIECGYEAGCLGYSLYHQLTKAGVKCTILAPTTMLTQQGKRVKTDKRDAVMIAQCLSYGGYHAVHVPADKDVSVKEYLRMRDDHKVALKKIKQQINAFCLRQGYFYAGNKWTIKHLNWLKKLVLSDLYRETLNEYLTSYEEQIAKIERFDKRIEELAEDSDYQENVKKLGCLLGIKTHTALSLIVETGDFKRFRKGNTYAAFLGLAPGESSSGEKINRTGITKAGNSHLRTLLIEAARGMCRGRIGYKSKVLRSRQDGNPTEVIAYADRGNTRMRSKYYRMIRHGKKDNVAVAAVARELACFIWGLMTNNITSKEEGTKAA</sequence>
<dbReference type="GO" id="GO:0003677">
    <property type="term" value="F:DNA binding"/>
    <property type="evidence" value="ECO:0007669"/>
    <property type="project" value="InterPro"/>
</dbReference>
<evidence type="ECO:0000259" key="2">
    <source>
        <dbReference type="Pfam" id="PF02371"/>
    </source>
</evidence>
<dbReference type="InterPro" id="IPR002525">
    <property type="entry name" value="Transp_IS110-like_N"/>
</dbReference>
<accession>A0A6N7XNI5</accession>
<keyword evidence="4" id="KW-1185">Reference proteome</keyword>
<gene>
    <name evidence="3" type="ORF">FYJ65_09400</name>
</gene>
<dbReference type="PANTHER" id="PTHR33055:SF3">
    <property type="entry name" value="PUTATIVE TRANSPOSASE FOR IS117-RELATED"/>
    <property type="match status" value="1"/>
</dbReference>
<dbReference type="Pfam" id="PF01548">
    <property type="entry name" value="DEDD_Tnp_IS110"/>
    <property type="match status" value="1"/>
</dbReference>
<dbReference type="InterPro" id="IPR003346">
    <property type="entry name" value="Transposase_20"/>
</dbReference>
<dbReference type="NCBIfam" id="NF033542">
    <property type="entry name" value="transpos_IS110"/>
    <property type="match status" value="1"/>
</dbReference>
<evidence type="ECO:0000313" key="4">
    <source>
        <dbReference type="Proteomes" id="UP000469424"/>
    </source>
</evidence>
<dbReference type="GO" id="GO:0004803">
    <property type="term" value="F:transposase activity"/>
    <property type="evidence" value="ECO:0007669"/>
    <property type="project" value="InterPro"/>
</dbReference>
<proteinExistence type="predicted"/>
<feature type="domain" description="Transposase IS116/IS110/IS902 C-terminal" evidence="2">
    <location>
        <begin position="235"/>
        <end position="300"/>
    </location>
</feature>
<evidence type="ECO:0000313" key="3">
    <source>
        <dbReference type="EMBL" id="MST71509.1"/>
    </source>
</evidence>
<dbReference type="PANTHER" id="PTHR33055">
    <property type="entry name" value="TRANSPOSASE FOR INSERTION SEQUENCE ELEMENT IS1111A"/>
    <property type="match status" value="1"/>
</dbReference>
<dbReference type="EMBL" id="VUNA01000041">
    <property type="protein sequence ID" value="MST71509.1"/>
    <property type="molecule type" value="Genomic_DNA"/>
</dbReference>
<reference evidence="3 4" key="1">
    <citation type="submission" date="2019-08" db="EMBL/GenBank/DDBJ databases">
        <title>In-depth cultivation of the pig gut microbiome towards novel bacterial diversity and tailored functional studies.</title>
        <authorList>
            <person name="Wylensek D."/>
            <person name="Hitch T.C.A."/>
            <person name="Clavel T."/>
        </authorList>
    </citation>
    <scope>NUCLEOTIDE SEQUENCE [LARGE SCALE GENOMIC DNA]</scope>
    <source>
        <strain evidence="3 4">WCA-MUC-591-APC-4B</strain>
    </source>
</reference>
<dbReference type="AlphaFoldDB" id="A0A6N7XNI5"/>
<name>A0A6N7XNI5_9FIRM</name>
<protein>
    <submittedName>
        <fullName evidence="3">IS110 family transposase</fullName>
    </submittedName>
</protein>
<dbReference type="GO" id="GO:0006313">
    <property type="term" value="P:DNA transposition"/>
    <property type="evidence" value="ECO:0007669"/>
    <property type="project" value="InterPro"/>
</dbReference>
<dbReference type="Proteomes" id="UP000469424">
    <property type="component" value="Unassembled WGS sequence"/>
</dbReference>
<comment type="caution">
    <text evidence="3">The sequence shown here is derived from an EMBL/GenBank/DDBJ whole genome shotgun (WGS) entry which is preliminary data.</text>
</comment>
<evidence type="ECO:0000259" key="1">
    <source>
        <dbReference type="Pfam" id="PF01548"/>
    </source>
</evidence>
<dbReference type="Pfam" id="PF02371">
    <property type="entry name" value="Transposase_20"/>
    <property type="match status" value="1"/>
</dbReference>
<organism evidence="3 4">
    <name type="scientific">Mogibacterium kristiansenii</name>
    <dbReference type="NCBI Taxonomy" id="2606708"/>
    <lineage>
        <taxon>Bacteria</taxon>
        <taxon>Bacillati</taxon>
        <taxon>Bacillota</taxon>
        <taxon>Clostridia</taxon>
        <taxon>Peptostreptococcales</taxon>
        <taxon>Anaerovoracaceae</taxon>
        <taxon>Mogibacterium</taxon>
    </lineage>
</organism>
<dbReference type="InterPro" id="IPR047650">
    <property type="entry name" value="Transpos_IS110"/>
</dbReference>